<keyword evidence="6" id="KW-1185">Reference proteome</keyword>
<keyword evidence="3" id="KW-0560">Oxidoreductase</keyword>
<organism evidence="5 6">
    <name type="scientific">Cercophora scortea</name>
    <dbReference type="NCBI Taxonomy" id="314031"/>
    <lineage>
        <taxon>Eukaryota</taxon>
        <taxon>Fungi</taxon>
        <taxon>Dikarya</taxon>
        <taxon>Ascomycota</taxon>
        <taxon>Pezizomycotina</taxon>
        <taxon>Sordariomycetes</taxon>
        <taxon>Sordariomycetidae</taxon>
        <taxon>Sordariales</taxon>
        <taxon>Lasiosphaeriaceae</taxon>
        <taxon>Cercophora</taxon>
    </lineage>
</organism>
<evidence type="ECO:0000259" key="4">
    <source>
        <dbReference type="Pfam" id="PF05368"/>
    </source>
</evidence>
<gene>
    <name evidence="5" type="ORF">B0T19DRAFT_432790</name>
</gene>
<dbReference type="AlphaFoldDB" id="A0AAE0I7C5"/>
<feature type="domain" description="NmrA-like" evidence="4">
    <location>
        <begin position="3"/>
        <end position="291"/>
    </location>
</feature>
<dbReference type="InterPro" id="IPR036291">
    <property type="entry name" value="NAD(P)-bd_dom_sf"/>
</dbReference>
<evidence type="ECO:0000313" key="5">
    <source>
        <dbReference type="EMBL" id="KAK3319634.1"/>
    </source>
</evidence>
<evidence type="ECO:0000313" key="6">
    <source>
        <dbReference type="Proteomes" id="UP001286456"/>
    </source>
</evidence>
<protein>
    <recommendedName>
        <fullName evidence="4">NmrA-like domain-containing protein</fullName>
    </recommendedName>
</protein>
<dbReference type="GO" id="GO:0016491">
    <property type="term" value="F:oxidoreductase activity"/>
    <property type="evidence" value="ECO:0007669"/>
    <property type="project" value="UniProtKB-KW"/>
</dbReference>
<name>A0AAE0I7C5_9PEZI</name>
<proteinExistence type="inferred from homology"/>
<dbReference type="Pfam" id="PF05368">
    <property type="entry name" value="NmrA"/>
    <property type="match status" value="1"/>
</dbReference>
<evidence type="ECO:0000256" key="2">
    <source>
        <dbReference type="ARBA" id="ARBA00022857"/>
    </source>
</evidence>
<dbReference type="Proteomes" id="UP001286456">
    <property type="component" value="Unassembled WGS sequence"/>
</dbReference>
<reference evidence="5" key="1">
    <citation type="journal article" date="2023" name="Mol. Phylogenet. Evol.">
        <title>Genome-scale phylogeny and comparative genomics of the fungal order Sordariales.</title>
        <authorList>
            <person name="Hensen N."/>
            <person name="Bonometti L."/>
            <person name="Westerberg I."/>
            <person name="Brannstrom I.O."/>
            <person name="Guillou S."/>
            <person name="Cros-Aarteil S."/>
            <person name="Calhoun S."/>
            <person name="Haridas S."/>
            <person name="Kuo A."/>
            <person name="Mondo S."/>
            <person name="Pangilinan J."/>
            <person name="Riley R."/>
            <person name="LaButti K."/>
            <person name="Andreopoulos B."/>
            <person name="Lipzen A."/>
            <person name="Chen C."/>
            <person name="Yan M."/>
            <person name="Daum C."/>
            <person name="Ng V."/>
            <person name="Clum A."/>
            <person name="Steindorff A."/>
            <person name="Ohm R.A."/>
            <person name="Martin F."/>
            <person name="Silar P."/>
            <person name="Natvig D.O."/>
            <person name="Lalanne C."/>
            <person name="Gautier V."/>
            <person name="Ament-Velasquez S.L."/>
            <person name="Kruys A."/>
            <person name="Hutchinson M.I."/>
            <person name="Powell A.J."/>
            <person name="Barry K."/>
            <person name="Miller A.N."/>
            <person name="Grigoriev I.V."/>
            <person name="Debuchy R."/>
            <person name="Gladieux P."/>
            <person name="Hiltunen Thoren M."/>
            <person name="Johannesson H."/>
        </authorList>
    </citation>
    <scope>NUCLEOTIDE SEQUENCE</scope>
    <source>
        <strain evidence="5">SMH4131-1</strain>
    </source>
</reference>
<dbReference type="Gene3D" id="3.40.50.720">
    <property type="entry name" value="NAD(P)-binding Rossmann-like Domain"/>
    <property type="match status" value="1"/>
</dbReference>
<evidence type="ECO:0000256" key="3">
    <source>
        <dbReference type="ARBA" id="ARBA00023002"/>
    </source>
</evidence>
<dbReference type="PANTHER" id="PTHR47706">
    <property type="entry name" value="NMRA-LIKE FAMILY PROTEIN"/>
    <property type="match status" value="1"/>
</dbReference>
<dbReference type="EMBL" id="JAUEPO010000006">
    <property type="protein sequence ID" value="KAK3319634.1"/>
    <property type="molecule type" value="Genomic_DNA"/>
</dbReference>
<dbReference type="SUPFAM" id="SSF51735">
    <property type="entry name" value="NAD(P)-binding Rossmann-fold domains"/>
    <property type="match status" value="1"/>
</dbReference>
<comment type="similarity">
    <text evidence="1">Belongs to the NmrA-type oxidoreductase family. Isoflavone reductase subfamily.</text>
</comment>
<reference evidence="5" key="2">
    <citation type="submission" date="2023-06" db="EMBL/GenBank/DDBJ databases">
        <authorList>
            <consortium name="Lawrence Berkeley National Laboratory"/>
            <person name="Haridas S."/>
            <person name="Hensen N."/>
            <person name="Bonometti L."/>
            <person name="Westerberg I."/>
            <person name="Brannstrom I.O."/>
            <person name="Guillou S."/>
            <person name="Cros-Aarteil S."/>
            <person name="Calhoun S."/>
            <person name="Kuo A."/>
            <person name="Mondo S."/>
            <person name="Pangilinan J."/>
            <person name="Riley R."/>
            <person name="Labutti K."/>
            <person name="Andreopoulos B."/>
            <person name="Lipzen A."/>
            <person name="Chen C."/>
            <person name="Yanf M."/>
            <person name="Daum C."/>
            <person name="Ng V."/>
            <person name="Clum A."/>
            <person name="Steindorff A."/>
            <person name="Ohm R."/>
            <person name="Martin F."/>
            <person name="Silar P."/>
            <person name="Natvig D."/>
            <person name="Lalanne C."/>
            <person name="Gautier V."/>
            <person name="Ament-Velasquez S.L."/>
            <person name="Kruys A."/>
            <person name="Hutchinson M.I."/>
            <person name="Powell A.J."/>
            <person name="Barry K."/>
            <person name="Miller A.N."/>
            <person name="Grigoriev I.V."/>
            <person name="Debuchy R."/>
            <person name="Gladieux P."/>
            <person name="Thoren M.H."/>
            <person name="Johannesson H."/>
        </authorList>
    </citation>
    <scope>NUCLEOTIDE SEQUENCE</scope>
    <source>
        <strain evidence="5">SMH4131-1</strain>
    </source>
</reference>
<sequence>MPVIAVAGGTGNVGQTIVDALLADKKYEVIVLSRNANEERAKELGVQILAVDYTDVVGLTKTLEDHNVHTLISAIVMWTKENGAAEVNLIKATDASRTTKRMISSDWAAPMPSPDSPEGQKHPASHLKHLAWTALKATTSLEEWTVFRCGVWLDYYVQHPSFESHFMPFSLVVDTASNKAAIPGDGNTKVSFIHSTDLARFVVASLELSGWEHVTTLVGDKMTWNEFVGLVEGVKGTKFDVVYDDVEKLERSEVTELPSHVFVYQVIPKPFLQAFLAAFGLWFTQGLYDLDERNALEKRLPGIRVRTARELFEKAWGA</sequence>
<accession>A0AAE0I7C5</accession>
<dbReference type="PANTHER" id="PTHR47706:SF4">
    <property type="entry name" value="NMRA-LIKE DOMAIN-CONTAINING PROTEIN"/>
    <property type="match status" value="1"/>
</dbReference>
<dbReference type="InterPro" id="IPR051609">
    <property type="entry name" value="NmrA/Isoflavone_reductase-like"/>
</dbReference>
<dbReference type="InterPro" id="IPR008030">
    <property type="entry name" value="NmrA-like"/>
</dbReference>
<evidence type="ECO:0000256" key="1">
    <source>
        <dbReference type="ARBA" id="ARBA00005725"/>
    </source>
</evidence>
<comment type="caution">
    <text evidence="5">The sequence shown here is derived from an EMBL/GenBank/DDBJ whole genome shotgun (WGS) entry which is preliminary data.</text>
</comment>
<keyword evidence="2" id="KW-0521">NADP</keyword>